<gene>
    <name evidence="3" type="ORF">Sv326_1134</name>
</gene>
<dbReference type="SUPFAM" id="SSF55811">
    <property type="entry name" value="Nudix"/>
    <property type="match status" value="1"/>
</dbReference>
<dbReference type="InterPro" id="IPR000086">
    <property type="entry name" value="NUDIX_hydrolase_dom"/>
</dbReference>
<reference evidence="4" key="1">
    <citation type="submission" date="2020-07" db="EMBL/GenBank/DDBJ databases">
        <title>Metabolic diversity and evolutionary history of the archaeal phylum ###Micrarchaeota### uncovered from a freshwater lake metagenome.</title>
        <authorList>
            <person name="Kadnikov V.V."/>
            <person name="Savvichev A.S."/>
            <person name="Mardanov A.V."/>
            <person name="Beletsky A.V."/>
            <person name="Chupakov A.V."/>
            <person name="Kokryatskaya N.M."/>
            <person name="Pimenov N.V."/>
            <person name="Ravin N.V."/>
        </authorList>
    </citation>
    <scope>NUCLEOTIDE SEQUENCE [LARGE SCALE GENOMIC DNA]</scope>
</reference>
<accession>A0A7D5XKJ7</accession>
<dbReference type="EMBL" id="CP058998">
    <property type="protein sequence ID" value="QLJ53309.1"/>
    <property type="molecule type" value="Genomic_DNA"/>
</dbReference>
<dbReference type="InterPro" id="IPR020476">
    <property type="entry name" value="Nudix_hydrolase"/>
</dbReference>
<dbReference type="PANTHER" id="PTHR43736">
    <property type="entry name" value="ADP-RIBOSE PYROPHOSPHATASE"/>
    <property type="match status" value="1"/>
</dbReference>
<dbReference type="PRINTS" id="PR00502">
    <property type="entry name" value="NUDIXFAMILY"/>
</dbReference>
<dbReference type="KEGG" id="flt:Sv326_1134"/>
<evidence type="ECO:0000313" key="3">
    <source>
        <dbReference type="EMBL" id="QLJ53309.1"/>
    </source>
</evidence>
<dbReference type="AlphaFoldDB" id="A0A7D5XKJ7"/>
<dbReference type="Proteomes" id="UP000510821">
    <property type="component" value="Chromosome"/>
</dbReference>
<proteinExistence type="predicted"/>
<evidence type="ECO:0000259" key="2">
    <source>
        <dbReference type="PROSITE" id="PS51462"/>
    </source>
</evidence>
<protein>
    <submittedName>
        <fullName evidence="3">ADP-ribose pyrophosphatase</fullName>
        <ecNumber evidence="3">3.6.1.13</ecNumber>
    </submittedName>
</protein>
<organism evidence="3 4">
    <name type="scientific">Fermentimicrarchaeum limneticum</name>
    <dbReference type="NCBI Taxonomy" id="2795018"/>
    <lineage>
        <taxon>Archaea</taxon>
        <taxon>Candidatus Micrarchaeota</taxon>
        <taxon>Candidatus Fermentimicrarchaeales</taxon>
        <taxon>Candidatus Fermentimicrarchaeaceae</taxon>
        <taxon>Candidatus Fermentimicrarchaeum</taxon>
    </lineage>
</organism>
<dbReference type="PROSITE" id="PS51462">
    <property type="entry name" value="NUDIX"/>
    <property type="match status" value="1"/>
</dbReference>
<sequence length="127" mass="14333">MRPATVDAVIIDGSRVLLVKRRFEPFKGRWALPGGFVDDNETVEQAVGREALEETSLKVKVKKIIGVYSDPRRDRRGNITVAFLVKFVGGKLGKGDEAKEVKWFKLDELPPLAFDHAKIIKDARRML</sequence>
<dbReference type="PANTHER" id="PTHR43736:SF1">
    <property type="entry name" value="DIHYDRONEOPTERIN TRIPHOSPHATE DIPHOSPHATASE"/>
    <property type="match status" value="1"/>
</dbReference>
<dbReference type="Pfam" id="PF00293">
    <property type="entry name" value="NUDIX"/>
    <property type="match status" value="1"/>
</dbReference>
<keyword evidence="1 3" id="KW-0378">Hydrolase</keyword>
<feature type="domain" description="Nudix hydrolase" evidence="2">
    <location>
        <begin position="1"/>
        <end position="127"/>
    </location>
</feature>
<evidence type="ECO:0000313" key="4">
    <source>
        <dbReference type="Proteomes" id="UP000510821"/>
    </source>
</evidence>
<dbReference type="EC" id="3.6.1.13" evidence="3"/>
<dbReference type="CDD" id="cd18873">
    <property type="entry name" value="NUDIX_NadM_like"/>
    <property type="match status" value="1"/>
</dbReference>
<name>A0A7D5XKJ7_FERL1</name>
<evidence type="ECO:0000256" key="1">
    <source>
        <dbReference type="ARBA" id="ARBA00022801"/>
    </source>
</evidence>
<dbReference type="GO" id="GO:0047631">
    <property type="term" value="F:ADP-ribose diphosphatase activity"/>
    <property type="evidence" value="ECO:0007669"/>
    <property type="project" value="UniProtKB-EC"/>
</dbReference>
<dbReference type="Gene3D" id="3.90.79.10">
    <property type="entry name" value="Nucleoside Triphosphate Pyrophosphohydrolase"/>
    <property type="match status" value="1"/>
</dbReference>
<dbReference type="InterPro" id="IPR015797">
    <property type="entry name" value="NUDIX_hydrolase-like_dom_sf"/>
</dbReference>